<proteinExistence type="predicted"/>
<keyword evidence="3" id="KW-1133">Transmembrane helix</keyword>
<feature type="transmembrane region" description="Helical" evidence="3">
    <location>
        <begin position="21"/>
        <end position="43"/>
    </location>
</feature>
<evidence type="ECO:0000313" key="4">
    <source>
        <dbReference type="EMBL" id="CUA81824.1"/>
    </source>
</evidence>
<dbReference type="Pfam" id="PF05137">
    <property type="entry name" value="PilN"/>
    <property type="match status" value="1"/>
</dbReference>
<evidence type="ECO:0000313" key="5">
    <source>
        <dbReference type="Proteomes" id="UP000243535"/>
    </source>
</evidence>
<evidence type="ECO:0000256" key="3">
    <source>
        <dbReference type="SAM" id="Phobius"/>
    </source>
</evidence>
<feature type="compositionally biased region" description="Polar residues" evidence="2">
    <location>
        <begin position="184"/>
        <end position="195"/>
    </location>
</feature>
<dbReference type="STRING" id="375574.GCA_001418035_00469"/>
<keyword evidence="5" id="KW-1185">Reference proteome</keyword>
<name>A0A0K6GST0_9NEIS</name>
<dbReference type="Proteomes" id="UP000243535">
    <property type="component" value="Unassembled WGS sequence"/>
</dbReference>
<dbReference type="EMBL" id="CYHA01000001">
    <property type="protein sequence ID" value="CUA81824.1"/>
    <property type="molecule type" value="Genomic_DNA"/>
</dbReference>
<dbReference type="RefSeq" id="WP_055433278.1">
    <property type="nucleotide sequence ID" value="NZ_CYHA01000001.1"/>
</dbReference>
<evidence type="ECO:0000256" key="2">
    <source>
        <dbReference type="SAM" id="MobiDB-lite"/>
    </source>
</evidence>
<dbReference type="GO" id="GO:0043107">
    <property type="term" value="P:type IV pilus-dependent motility"/>
    <property type="evidence" value="ECO:0007669"/>
    <property type="project" value="TreeGrafter"/>
</dbReference>
<keyword evidence="1" id="KW-0175">Coiled coil</keyword>
<dbReference type="InterPro" id="IPR007813">
    <property type="entry name" value="PilN"/>
</dbReference>
<dbReference type="OrthoDB" id="5296173at2"/>
<feature type="coiled-coil region" evidence="1">
    <location>
        <begin position="54"/>
        <end position="91"/>
    </location>
</feature>
<protein>
    <submittedName>
        <fullName evidence="4">Tfp pilus assembly protein PilN</fullName>
    </submittedName>
</protein>
<dbReference type="PANTHER" id="PTHR40278:SF2">
    <property type="entry name" value="TYPE IV PILUS INNER MEMBRANE COMPONENT PILN"/>
    <property type="match status" value="1"/>
</dbReference>
<dbReference type="InterPro" id="IPR052534">
    <property type="entry name" value="Extracell_DNA_Util/SecSys_Comp"/>
</dbReference>
<dbReference type="GO" id="GO:0043683">
    <property type="term" value="P:type IV pilus assembly"/>
    <property type="evidence" value="ECO:0007669"/>
    <property type="project" value="TreeGrafter"/>
</dbReference>
<accession>A0A0K6GST0</accession>
<dbReference type="PANTHER" id="PTHR40278">
    <property type="entry name" value="DNA UTILIZATION PROTEIN HOFN"/>
    <property type="match status" value="1"/>
</dbReference>
<keyword evidence="3" id="KW-0472">Membrane</keyword>
<evidence type="ECO:0000256" key="1">
    <source>
        <dbReference type="SAM" id="Coils"/>
    </source>
</evidence>
<feature type="region of interest" description="Disordered" evidence="2">
    <location>
        <begin position="175"/>
        <end position="195"/>
    </location>
</feature>
<keyword evidence="3" id="KW-0812">Transmembrane</keyword>
<reference evidence="5" key="1">
    <citation type="submission" date="2015-08" db="EMBL/GenBank/DDBJ databases">
        <authorList>
            <person name="Varghese N."/>
        </authorList>
    </citation>
    <scope>NUCLEOTIDE SEQUENCE [LARGE SCALE GENOMIC DNA]</scope>
    <source>
        <strain evidence="5">DSM 17901</strain>
    </source>
</reference>
<dbReference type="AlphaFoldDB" id="A0A0K6GST0"/>
<sequence>MIRINLLPHREQRKAAHRRRFQLLLVLFMAGSLLLLGLAYFYVTGQTERQNLRNEHLQGAINGLNRQLKDIETLRNERDTLLARKQLVERLQQGRNDAVKLFDQLIRLTPDGVYLREMRQSGTTLTLSGYALSGARVSGYMRALAASPLFLEPVLIEVKAGQVNNQRVNEFSLNVGQRPPETAPSANPAAQGQPQ</sequence>
<organism evidence="4 5">
    <name type="scientific">Gulbenkiania indica</name>
    <dbReference type="NCBI Taxonomy" id="375574"/>
    <lineage>
        <taxon>Bacteria</taxon>
        <taxon>Pseudomonadati</taxon>
        <taxon>Pseudomonadota</taxon>
        <taxon>Betaproteobacteria</taxon>
        <taxon>Neisseriales</taxon>
        <taxon>Chromobacteriaceae</taxon>
        <taxon>Gulbenkiania</taxon>
    </lineage>
</organism>
<gene>
    <name evidence="4" type="ORF">Ga0061063_0671</name>
</gene>